<dbReference type="EMBL" id="CAEZYR010000041">
    <property type="protein sequence ID" value="CAB4742871.1"/>
    <property type="molecule type" value="Genomic_DNA"/>
</dbReference>
<dbReference type="AlphaFoldDB" id="A0A6J7Q279"/>
<name>A0A6J7Q279_9ZZZZ</name>
<organism evidence="3">
    <name type="scientific">freshwater metagenome</name>
    <dbReference type="NCBI Taxonomy" id="449393"/>
    <lineage>
        <taxon>unclassified sequences</taxon>
        <taxon>metagenomes</taxon>
        <taxon>ecological metagenomes</taxon>
    </lineage>
</organism>
<evidence type="ECO:0000313" key="1">
    <source>
        <dbReference type="EMBL" id="CAB4742871.1"/>
    </source>
</evidence>
<proteinExistence type="predicted"/>
<reference evidence="3" key="1">
    <citation type="submission" date="2020-05" db="EMBL/GenBank/DDBJ databases">
        <authorList>
            <person name="Chiriac C."/>
            <person name="Salcher M."/>
            <person name="Ghai R."/>
            <person name="Kavagutti S V."/>
        </authorList>
    </citation>
    <scope>NUCLEOTIDE SEQUENCE</scope>
</reference>
<accession>A0A6J7Q279</accession>
<gene>
    <name evidence="1" type="ORF">UFOPK2754_01300</name>
    <name evidence="2" type="ORF">UFOPK3543_02247</name>
    <name evidence="3" type="ORF">UFOPK3967_02189</name>
</gene>
<protein>
    <submittedName>
        <fullName evidence="3">Unannotated protein</fullName>
    </submittedName>
</protein>
<evidence type="ECO:0000313" key="3">
    <source>
        <dbReference type="EMBL" id="CAB5010129.1"/>
    </source>
</evidence>
<dbReference type="EMBL" id="CAFBMH010000103">
    <property type="protein sequence ID" value="CAB4923893.1"/>
    <property type="molecule type" value="Genomic_DNA"/>
</dbReference>
<evidence type="ECO:0000313" key="2">
    <source>
        <dbReference type="EMBL" id="CAB4923893.1"/>
    </source>
</evidence>
<sequence>MRRGVRYSAIVVGLLLSTVARSSNDSGQPFATTTAPTTTVPRLTALAELPHVRSADSRNCDDA</sequence>
<dbReference type="EMBL" id="CAFBOS010000156">
    <property type="protein sequence ID" value="CAB5010129.1"/>
    <property type="molecule type" value="Genomic_DNA"/>
</dbReference>